<name>J3P5T5_GAET3</name>
<gene>
    <name evidence="3" type="primary">20349333</name>
    <name evidence="2" type="ORF">GGTG_08875</name>
</gene>
<dbReference type="HOGENOM" id="CLU_844800_0_0_1"/>
<dbReference type="EMBL" id="GL385398">
    <property type="protein sequence ID" value="EJT75037.1"/>
    <property type="molecule type" value="Genomic_DNA"/>
</dbReference>
<organism evidence="2">
    <name type="scientific">Gaeumannomyces tritici (strain R3-111a-1)</name>
    <name type="common">Wheat and barley take-all root rot fungus</name>
    <name type="synonym">Gaeumannomyces graminis var. tritici</name>
    <dbReference type="NCBI Taxonomy" id="644352"/>
    <lineage>
        <taxon>Eukaryota</taxon>
        <taxon>Fungi</taxon>
        <taxon>Dikarya</taxon>
        <taxon>Ascomycota</taxon>
        <taxon>Pezizomycotina</taxon>
        <taxon>Sordariomycetes</taxon>
        <taxon>Sordariomycetidae</taxon>
        <taxon>Magnaporthales</taxon>
        <taxon>Magnaporthaceae</taxon>
        <taxon>Gaeumannomyces</taxon>
    </lineage>
</organism>
<dbReference type="RefSeq" id="XP_009224981.1">
    <property type="nucleotide sequence ID" value="XM_009226717.1"/>
</dbReference>
<dbReference type="InterPro" id="IPR000182">
    <property type="entry name" value="GNAT_dom"/>
</dbReference>
<accession>J3P5T5</accession>
<reference evidence="3" key="4">
    <citation type="journal article" date="2015" name="G3 (Bethesda)">
        <title>Genome sequences of three phytopathogenic species of the Magnaporthaceae family of fungi.</title>
        <authorList>
            <person name="Okagaki L.H."/>
            <person name="Nunes C.C."/>
            <person name="Sailsbery J."/>
            <person name="Clay B."/>
            <person name="Brown D."/>
            <person name="John T."/>
            <person name="Oh Y."/>
            <person name="Young N."/>
            <person name="Fitzgerald M."/>
            <person name="Haas B.J."/>
            <person name="Zeng Q."/>
            <person name="Young S."/>
            <person name="Adiconis X."/>
            <person name="Fan L."/>
            <person name="Levin J.Z."/>
            <person name="Mitchell T.K."/>
            <person name="Okubara P.A."/>
            <person name="Farman M.L."/>
            <person name="Kohn L.M."/>
            <person name="Birren B."/>
            <person name="Ma L.-J."/>
            <person name="Dean R.A."/>
        </authorList>
    </citation>
    <scope>NUCLEOTIDE SEQUENCE</scope>
    <source>
        <strain evidence="3">R3-111a-1</strain>
    </source>
</reference>
<dbReference type="GO" id="GO:0016747">
    <property type="term" value="F:acyltransferase activity, transferring groups other than amino-acyl groups"/>
    <property type="evidence" value="ECO:0007669"/>
    <property type="project" value="InterPro"/>
</dbReference>
<reference evidence="2" key="2">
    <citation type="submission" date="2010-07" db="EMBL/GenBank/DDBJ databases">
        <authorList>
            <consortium name="The Broad Institute Genome Sequencing Platform"/>
            <consortium name="Broad Institute Genome Sequencing Center for Infectious Disease"/>
            <person name="Ma L.-J."/>
            <person name="Dead R."/>
            <person name="Young S."/>
            <person name="Zeng Q."/>
            <person name="Koehrsen M."/>
            <person name="Alvarado L."/>
            <person name="Berlin A."/>
            <person name="Chapman S.B."/>
            <person name="Chen Z."/>
            <person name="Freedman E."/>
            <person name="Gellesch M."/>
            <person name="Goldberg J."/>
            <person name="Griggs A."/>
            <person name="Gujja S."/>
            <person name="Heilman E.R."/>
            <person name="Heiman D."/>
            <person name="Hepburn T."/>
            <person name="Howarth C."/>
            <person name="Jen D."/>
            <person name="Larson L."/>
            <person name="Mehta T."/>
            <person name="Neiman D."/>
            <person name="Pearson M."/>
            <person name="Roberts A."/>
            <person name="Saif S."/>
            <person name="Shea T."/>
            <person name="Shenoy N."/>
            <person name="Sisk P."/>
            <person name="Stolte C."/>
            <person name="Sykes S."/>
            <person name="Walk T."/>
            <person name="White J."/>
            <person name="Yandava C."/>
            <person name="Haas B."/>
            <person name="Nusbaum C."/>
            <person name="Birren B."/>
        </authorList>
    </citation>
    <scope>NUCLEOTIDE SEQUENCE</scope>
    <source>
        <strain evidence="2">R3-111a-1</strain>
    </source>
</reference>
<reference evidence="4" key="1">
    <citation type="submission" date="2010-07" db="EMBL/GenBank/DDBJ databases">
        <title>The genome sequence of Gaeumannomyces graminis var. tritici strain R3-111a-1.</title>
        <authorList>
            <consortium name="The Broad Institute Genome Sequencing Platform"/>
            <person name="Ma L.-J."/>
            <person name="Dead R."/>
            <person name="Young S."/>
            <person name="Zeng Q."/>
            <person name="Koehrsen M."/>
            <person name="Alvarado L."/>
            <person name="Berlin A."/>
            <person name="Chapman S.B."/>
            <person name="Chen Z."/>
            <person name="Freedman E."/>
            <person name="Gellesch M."/>
            <person name="Goldberg J."/>
            <person name="Griggs A."/>
            <person name="Gujja S."/>
            <person name="Heilman E.R."/>
            <person name="Heiman D."/>
            <person name="Hepburn T."/>
            <person name="Howarth C."/>
            <person name="Jen D."/>
            <person name="Larson L."/>
            <person name="Mehta T."/>
            <person name="Neiman D."/>
            <person name="Pearson M."/>
            <person name="Roberts A."/>
            <person name="Saif S."/>
            <person name="Shea T."/>
            <person name="Shenoy N."/>
            <person name="Sisk P."/>
            <person name="Stolte C."/>
            <person name="Sykes S."/>
            <person name="Walk T."/>
            <person name="White J."/>
            <person name="Yandava C."/>
            <person name="Haas B."/>
            <person name="Nusbaum C."/>
            <person name="Birren B."/>
        </authorList>
    </citation>
    <scope>NUCLEOTIDE SEQUENCE [LARGE SCALE GENOMIC DNA]</scope>
    <source>
        <strain evidence="4">R3-111a-1</strain>
    </source>
</reference>
<dbReference type="AlphaFoldDB" id="J3P5T5"/>
<dbReference type="InterPro" id="IPR016181">
    <property type="entry name" value="Acyl_CoA_acyltransferase"/>
</dbReference>
<proteinExistence type="predicted"/>
<dbReference type="SUPFAM" id="SSF55729">
    <property type="entry name" value="Acyl-CoA N-acyltransferases (Nat)"/>
    <property type="match status" value="1"/>
</dbReference>
<dbReference type="OrthoDB" id="2019666at2759"/>
<dbReference type="Gene3D" id="3.40.630.30">
    <property type="match status" value="1"/>
</dbReference>
<evidence type="ECO:0000313" key="4">
    <source>
        <dbReference type="Proteomes" id="UP000006039"/>
    </source>
</evidence>
<dbReference type="STRING" id="644352.J3P5T5"/>
<sequence>MTDRMVYETFRRDDLAESDPIWNDAMDLYGDYYEYLEYDESQRPASNWHWARLPEDEFMTMFLPTRDSTITRCKMGGAVVGHALCVRWPCRLRHPSRNRGRDADAVACWVTQVVVHQDAREMGVATGLMDAVLALTAAGRAARWSTDTTDGQRGSRAGGDCACGGGDDDQEPTLVYGTLSPHPAVHLALARAYARRHRLDEAVQPLDHIRLDFVRAHAAAVLAASPCPQLRRASPAGSLFQRGLLGVLLWPKVGGRRYMCLDCGAETDFTSPPSDVGSYVRRARDRGWSLGRLAPGCEFMLVVPADPAVHKRFAHPQSVFSWLLGLLGE</sequence>
<evidence type="ECO:0000259" key="1">
    <source>
        <dbReference type="Pfam" id="PF00583"/>
    </source>
</evidence>
<reference evidence="2" key="3">
    <citation type="submission" date="2010-09" db="EMBL/GenBank/DDBJ databases">
        <title>Annotation of Gaeumannomyces graminis var. tritici R3-111a-1.</title>
        <authorList>
            <consortium name="The Broad Institute Genome Sequencing Platform"/>
            <person name="Ma L.-J."/>
            <person name="Dead R."/>
            <person name="Young S.K."/>
            <person name="Zeng Q."/>
            <person name="Gargeya S."/>
            <person name="Fitzgerald M."/>
            <person name="Haas B."/>
            <person name="Abouelleil A."/>
            <person name="Alvarado L."/>
            <person name="Arachchi H.M."/>
            <person name="Berlin A."/>
            <person name="Brown A."/>
            <person name="Chapman S.B."/>
            <person name="Chen Z."/>
            <person name="Dunbar C."/>
            <person name="Freedman E."/>
            <person name="Gearin G."/>
            <person name="Gellesch M."/>
            <person name="Goldberg J."/>
            <person name="Griggs A."/>
            <person name="Gujja S."/>
            <person name="Heiman D."/>
            <person name="Howarth C."/>
            <person name="Larson L."/>
            <person name="Lui A."/>
            <person name="MacDonald P.J.P."/>
            <person name="Mehta T."/>
            <person name="Montmayeur A."/>
            <person name="Murphy C."/>
            <person name="Neiman D."/>
            <person name="Pearson M."/>
            <person name="Priest M."/>
            <person name="Roberts A."/>
            <person name="Saif S."/>
            <person name="Shea T."/>
            <person name="Shenoy N."/>
            <person name="Sisk P."/>
            <person name="Stolte C."/>
            <person name="Sykes S."/>
            <person name="Yandava C."/>
            <person name="Wortman J."/>
            <person name="Nusbaum C."/>
            <person name="Birren B."/>
        </authorList>
    </citation>
    <scope>NUCLEOTIDE SEQUENCE</scope>
    <source>
        <strain evidence="2">R3-111a-1</strain>
    </source>
</reference>
<dbReference type="Pfam" id="PF00583">
    <property type="entry name" value="Acetyltransf_1"/>
    <property type="match status" value="1"/>
</dbReference>
<feature type="domain" description="N-acetyltransferase" evidence="1">
    <location>
        <begin position="43"/>
        <end position="153"/>
    </location>
</feature>
<dbReference type="VEuPathDB" id="FungiDB:GGTG_08875"/>
<dbReference type="EnsemblFungi" id="EJT75037">
    <property type="protein sequence ID" value="EJT75037"/>
    <property type="gene ID" value="GGTG_08875"/>
</dbReference>
<evidence type="ECO:0000313" key="2">
    <source>
        <dbReference type="EMBL" id="EJT75037.1"/>
    </source>
</evidence>
<reference evidence="3" key="5">
    <citation type="submission" date="2018-04" db="UniProtKB">
        <authorList>
            <consortium name="EnsemblFungi"/>
        </authorList>
    </citation>
    <scope>IDENTIFICATION</scope>
    <source>
        <strain evidence="3">R3-111a-1</strain>
    </source>
</reference>
<protein>
    <recommendedName>
        <fullName evidence="1">N-acetyltransferase domain-containing protein</fullName>
    </recommendedName>
</protein>
<dbReference type="Proteomes" id="UP000006039">
    <property type="component" value="Unassembled WGS sequence"/>
</dbReference>
<keyword evidence="4" id="KW-1185">Reference proteome</keyword>
<dbReference type="GeneID" id="20349333"/>
<evidence type="ECO:0000313" key="3">
    <source>
        <dbReference type="EnsemblFungi" id="EJT75037"/>
    </source>
</evidence>